<feature type="binding site" evidence="7">
    <location>
        <position position="273"/>
    </location>
    <ligand>
        <name>Fe(2+)</name>
        <dbReference type="ChEBI" id="CHEBI:29033"/>
    </ligand>
</feature>
<organism evidence="9 10">
    <name type="scientific">Brachyspira hampsonii</name>
    <dbReference type="NCBI Taxonomy" id="1287055"/>
    <lineage>
        <taxon>Bacteria</taxon>
        <taxon>Pseudomonadati</taxon>
        <taxon>Spirochaetota</taxon>
        <taxon>Spirochaetia</taxon>
        <taxon>Brachyspirales</taxon>
        <taxon>Brachyspiraceae</taxon>
        <taxon>Brachyspira</taxon>
    </lineage>
</organism>
<dbReference type="CDD" id="cd00419">
    <property type="entry name" value="Ferrochelatase_C"/>
    <property type="match status" value="1"/>
</dbReference>
<reference evidence="9 10" key="1">
    <citation type="submission" date="2017-02" db="EMBL/GenBank/DDBJ databases">
        <title>Complete genome sequence of Brachyspira hampsonii genomovar I strain NSH-16 (ATCC BAA-2463).</title>
        <authorList>
            <person name="Mirajkar N.S."/>
            <person name="Gebhart C.J."/>
        </authorList>
    </citation>
    <scope>NUCLEOTIDE SEQUENCE [LARGE SCALE GENOMIC DNA]</scope>
    <source>
        <strain evidence="9 10">NSH-16</strain>
    </source>
</reference>
<comment type="subcellular location">
    <subcellularLocation>
        <location evidence="7 8">Cytoplasm</location>
    </subcellularLocation>
</comment>
<keyword evidence="7 8" id="KW-0963">Cytoplasm</keyword>
<dbReference type="Proteomes" id="UP000264880">
    <property type="component" value="Chromosome"/>
</dbReference>
<evidence type="ECO:0000256" key="2">
    <source>
        <dbReference type="ARBA" id="ARBA00023004"/>
    </source>
</evidence>
<dbReference type="NCBIfam" id="TIGR00109">
    <property type="entry name" value="hemH"/>
    <property type="match status" value="1"/>
</dbReference>
<evidence type="ECO:0000256" key="6">
    <source>
        <dbReference type="ARBA" id="ARBA00024536"/>
    </source>
</evidence>
<dbReference type="GO" id="GO:0046872">
    <property type="term" value="F:metal ion binding"/>
    <property type="evidence" value="ECO:0007669"/>
    <property type="project" value="UniProtKB-KW"/>
</dbReference>
<dbReference type="GO" id="GO:0004325">
    <property type="term" value="F:ferrochelatase activity"/>
    <property type="evidence" value="ECO:0007669"/>
    <property type="project" value="UniProtKB-UniRule"/>
</dbReference>
<keyword evidence="7" id="KW-0479">Metal-binding</keyword>
<evidence type="ECO:0000313" key="10">
    <source>
        <dbReference type="Proteomes" id="UP000264880"/>
    </source>
</evidence>
<evidence type="ECO:0000256" key="7">
    <source>
        <dbReference type="HAMAP-Rule" id="MF_00323"/>
    </source>
</evidence>
<dbReference type="SUPFAM" id="SSF53800">
    <property type="entry name" value="Chelatase"/>
    <property type="match status" value="1"/>
</dbReference>
<evidence type="ECO:0000256" key="3">
    <source>
        <dbReference type="ARBA" id="ARBA00023133"/>
    </source>
</evidence>
<dbReference type="HAMAP" id="MF_00323">
    <property type="entry name" value="Ferrochelatase"/>
    <property type="match status" value="1"/>
</dbReference>
<proteinExistence type="inferred from homology"/>
<name>A0AAC9XJV1_9SPIR</name>
<comment type="function">
    <text evidence="7 8">Catalyzes the ferrous insertion into protoporphyrin IX.</text>
</comment>
<dbReference type="CDD" id="cd03411">
    <property type="entry name" value="Ferrochelatase_N"/>
    <property type="match status" value="1"/>
</dbReference>
<evidence type="ECO:0000256" key="4">
    <source>
        <dbReference type="ARBA" id="ARBA00023239"/>
    </source>
</evidence>
<dbReference type="InterPro" id="IPR001015">
    <property type="entry name" value="Ferrochelatase"/>
</dbReference>
<dbReference type="InterPro" id="IPR033659">
    <property type="entry name" value="Ferrochelatase_N"/>
</dbReference>
<dbReference type="InterPro" id="IPR019772">
    <property type="entry name" value="Ferrochelatase_AS"/>
</dbReference>
<evidence type="ECO:0000313" key="9">
    <source>
        <dbReference type="EMBL" id="ASJ20593.1"/>
    </source>
</evidence>
<dbReference type="Gene3D" id="3.40.50.1400">
    <property type="match status" value="2"/>
</dbReference>
<dbReference type="InterPro" id="IPR033644">
    <property type="entry name" value="Ferrochelatase_C"/>
</dbReference>
<dbReference type="Pfam" id="PF00762">
    <property type="entry name" value="Ferrochelatase"/>
    <property type="match status" value="1"/>
</dbReference>
<dbReference type="PROSITE" id="PS00534">
    <property type="entry name" value="FERROCHELATASE"/>
    <property type="match status" value="1"/>
</dbReference>
<protein>
    <recommendedName>
        <fullName evidence="7 8">Ferrochelatase</fullName>
        <ecNumber evidence="7 8">4.98.1.1</ecNumber>
    </recommendedName>
    <alternativeName>
        <fullName evidence="7">Heme synthase</fullName>
    </alternativeName>
    <alternativeName>
        <fullName evidence="7">Protoheme ferro-lyase</fullName>
    </alternativeName>
</protein>
<sequence length="330" mass="38727">MNNDKKETVILFNMGGANSIKDVDTFLINMFNDYHILNIKNSFMRSIIAKKIVNKIKPNVIKHYEAIGGKSPINEYTEKLVNKLNELDSSKDYKYAMNYSNPLSYDVLKELKHNNVTEITLFSMYPQYSEVTVKSSLESIYKAMKKLKYNPKINIIDRYYDNEYYNNAIVELIKDSIKDKNSEEYILIFSAHSIPKMYIDKGDPYKYECNCNAEILKDKLYKEGLHFKDIVLSYQSKIGKLEWLSPTTIDMVKKYRGEKLIIYPLAFTIDNSETIYEIDIEYRKEALNKYDIKDFILCPCLNDSTYFAKTIIELSKMNKELNISYSKKII</sequence>
<feature type="binding site" evidence="7">
    <location>
        <position position="192"/>
    </location>
    <ligand>
        <name>Fe(2+)</name>
        <dbReference type="ChEBI" id="CHEBI:29033"/>
    </ligand>
</feature>
<dbReference type="EC" id="4.98.1.1" evidence="7 8"/>
<keyword evidence="5 7" id="KW-0627">Porphyrin biosynthesis</keyword>
<dbReference type="EMBL" id="CP019914">
    <property type="protein sequence ID" value="ASJ20593.1"/>
    <property type="molecule type" value="Genomic_DNA"/>
</dbReference>
<dbReference type="PANTHER" id="PTHR11108:SF1">
    <property type="entry name" value="FERROCHELATASE, MITOCHONDRIAL"/>
    <property type="match status" value="1"/>
</dbReference>
<comment type="catalytic activity">
    <reaction evidence="6">
        <text>Fe-coproporphyrin III + 2 H(+) = coproporphyrin III + Fe(2+)</text>
        <dbReference type="Rhea" id="RHEA:49572"/>
        <dbReference type="ChEBI" id="CHEBI:15378"/>
        <dbReference type="ChEBI" id="CHEBI:29033"/>
        <dbReference type="ChEBI" id="CHEBI:68438"/>
        <dbReference type="ChEBI" id="CHEBI:131725"/>
        <dbReference type="EC" id="4.99.1.9"/>
    </reaction>
    <physiologicalReaction direction="right-to-left" evidence="6">
        <dbReference type="Rhea" id="RHEA:49574"/>
    </physiologicalReaction>
</comment>
<accession>A0AAC9XJV1</accession>
<dbReference type="AlphaFoldDB" id="A0AAC9XJV1"/>
<gene>
    <name evidence="7" type="primary">hemH</name>
    <name evidence="9" type="ORF">BHAMNSH16_02555</name>
</gene>
<keyword evidence="10" id="KW-1185">Reference proteome</keyword>
<evidence type="ECO:0000256" key="5">
    <source>
        <dbReference type="ARBA" id="ARBA00023244"/>
    </source>
</evidence>
<dbReference type="GO" id="GO:0005737">
    <property type="term" value="C:cytoplasm"/>
    <property type="evidence" value="ECO:0007669"/>
    <property type="project" value="UniProtKB-SubCell"/>
</dbReference>
<keyword evidence="2 7" id="KW-0408">Iron</keyword>
<dbReference type="KEGG" id="bhp:BHAMNSH16_02555"/>
<evidence type="ECO:0000256" key="8">
    <source>
        <dbReference type="RuleBase" id="RU000607"/>
    </source>
</evidence>
<keyword evidence="4 7" id="KW-0456">Lyase</keyword>
<dbReference type="PANTHER" id="PTHR11108">
    <property type="entry name" value="FERROCHELATASE"/>
    <property type="match status" value="1"/>
</dbReference>
<evidence type="ECO:0000256" key="1">
    <source>
        <dbReference type="ARBA" id="ARBA00007718"/>
    </source>
</evidence>
<comment type="pathway">
    <text evidence="7 8">Porphyrin-containing compound metabolism; protoheme biosynthesis; protoheme from protoporphyrin-IX: step 1/1.</text>
</comment>
<comment type="catalytic activity">
    <reaction evidence="7 8">
        <text>heme b + 2 H(+) = protoporphyrin IX + Fe(2+)</text>
        <dbReference type="Rhea" id="RHEA:22584"/>
        <dbReference type="ChEBI" id="CHEBI:15378"/>
        <dbReference type="ChEBI" id="CHEBI:29033"/>
        <dbReference type="ChEBI" id="CHEBI:57306"/>
        <dbReference type="ChEBI" id="CHEBI:60344"/>
        <dbReference type="EC" id="4.98.1.1"/>
    </reaction>
</comment>
<dbReference type="GO" id="GO:0006783">
    <property type="term" value="P:heme biosynthetic process"/>
    <property type="evidence" value="ECO:0007669"/>
    <property type="project" value="UniProtKB-UniRule"/>
</dbReference>
<keyword evidence="3 7" id="KW-0350">Heme biosynthesis</keyword>
<comment type="similarity">
    <text evidence="1 7 8">Belongs to the ferrochelatase family.</text>
</comment>
<dbReference type="RefSeq" id="WP_069731715.1">
    <property type="nucleotide sequence ID" value="NZ_CP019914.1"/>
</dbReference>